<comment type="caution">
    <text evidence="1">The sequence shown here is derived from an EMBL/GenBank/DDBJ whole genome shotgun (WGS) entry which is preliminary data.</text>
</comment>
<organism evidence="1 2">
    <name type="scientific">Linum tenue</name>
    <dbReference type="NCBI Taxonomy" id="586396"/>
    <lineage>
        <taxon>Eukaryota</taxon>
        <taxon>Viridiplantae</taxon>
        <taxon>Streptophyta</taxon>
        <taxon>Embryophyta</taxon>
        <taxon>Tracheophyta</taxon>
        <taxon>Spermatophyta</taxon>
        <taxon>Magnoliopsida</taxon>
        <taxon>eudicotyledons</taxon>
        <taxon>Gunneridae</taxon>
        <taxon>Pentapetalae</taxon>
        <taxon>rosids</taxon>
        <taxon>fabids</taxon>
        <taxon>Malpighiales</taxon>
        <taxon>Linaceae</taxon>
        <taxon>Linum</taxon>
    </lineage>
</organism>
<protein>
    <submittedName>
        <fullName evidence="1">Uncharacterized protein</fullName>
    </submittedName>
</protein>
<reference evidence="1" key="1">
    <citation type="submission" date="2022-08" db="EMBL/GenBank/DDBJ databases">
        <authorList>
            <person name="Gutierrez-Valencia J."/>
        </authorList>
    </citation>
    <scope>NUCLEOTIDE SEQUENCE</scope>
</reference>
<keyword evidence="2" id="KW-1185">Reference proteome</keyword>
<accession>A0AAV0M3P1</accession>
<dbReference type="Proteomes" id="UP001154282">
    <property type="component" value="Unassembled WGS sequence"/>
</dbReference>
<sequence>MRFSRWRTSLRRLSTLRATSRSS</sequence>
<dbReference type="AlphaFoldDB" id="A0AAV0M3P1"/>
<evidence type="ECO:0000313" key="2">
    <source>
        <dbReference type="Proteomes" id="UP001154282"/>
    </source>
</evidence>
<gene>
    <name evidence="1" type="ORF">LITE_LOCUS26694</name>
</gene>
<proteinExistence type="predicted"/>
<name>A0AAV0M3P1_9ROSI</name>
<dbReference type="EMBL" id="CAMGYJ010000007">
    <property type="protein sequence ID" value="CAI0440990.1"/>
    <property type="molecule type" value="Genomic_DNA"/>
</dbReference>
<evidence type="ECO:0000313" key="1">
    <source>
        <dbReference type="EMBL" id="CAI0440990.1"/>
    </source>
</evidence>